<evidence type="ECO:0000256" key="7">
    <source>
        <dbReference type="ARBA" id="ARBA00022840"/>
    </source>
</evidence>
<evidence type="ECO:0000313" key="14">
    <source>
        <dbReference type="EMBL" id="CEG13390.1"/>
    </source>
</evidence>
<keyword evidence="8" id="KW-0648">Protein biosynthesis</keyword>
<reference evidence="14" key="1">
    <citation type="submission" date="2014-09" db="EMBL/GenBank/DDBJ databases">
        <authorList>
            <person name="Probst J Alexander"/>
        </authorList>
    </citation>
    <scope>NUCLEOTIDE SEQUENCE</scope>
</reference>
<evidence type="ECO:0000256" key="2">
    <source>
        <dbReference type="ARBA" id="ARBA00008927"/>
    </source>
</evidence>
<dbReference type="NCBIfam" id="TIGR00463">
    <property type="entry name" value="gltX_arch"/>
    <property type="match status" value="1"/>
</dbReference>
<dbReference type="InterPro" id="IPR050132">
    <property type="entry name" value="Gln/Glu-tRNA_Ligase"/>
</dbReference>
<accession>A0A098EEE0</accession>
<evidence type="ECO:0000256" key="1">
    <source>
        <dbReference type="ARBA" id="ARBA00004496"/>
    </source>
</evidence>
<dbReference type="InterPro" id="IPR014729">
    <property type="entry name" value="Rossmann-like_a/b/a_fold"/>
</dbReference>
<evidence type="ECO:0000256" key="3">
    <source>
        <dbReference type="ARBA" id="ARBA00012835"/>
    </source>
</evidence>
<evidence type="ECO:0000256" key="5">
    <source>
        <dbReference type="ARBA" id="ARBA00022598"/>
    </source>
</evidence>
<dbReference type="InterPro" id="IPR000924">
    <property type="entry name" value="Glu/Gln-tRNA-synth"/>
</dbReference>
<dbReference type="EMBL" id="CCXY01000315">
    <property type="protein sequence ID" value="CEG13390.1"/>
    <property type="molecule type" value="Genomic_DNA"/>
</dbReference>
<evidence type="ECO:0000256" key="9">
    <source>
        <dbReference type="ARBA" id="ARBA00023146"/>
    </source>
</evidence>
<comment type="similarity">
    <text evidence="2">Belongs to the class-I aminoacyl-tRNA synthetase family. Glutamate--tRNA ligase type 2 subfamily.</text>
</comment>
<gene>
    <name evidence="14" type="primary">gltX</name>
    <name evidence="14" type="ORF">MSIBF_A3820007</name>
</gene>
<evidence type="ECO:0000259" key="13">
    <source>
        <dbReference type="Pfam" id="PF03950"/>
    </source>
</evidence>
<dbReference type="AlphaFoldDB" id="A0A098EEE0"/>
<dbReference type="InterPro" id="IPR020058">
    <property type="entry name" value="Glu/Gln-tRNA-synth_Ib_cat-dom"/>
</dbReference>
<evidence type="ECO:0000259" key="12">
    <source>
        <dbReference type="Pfam" id="PF00749"/>
    </source>
</evidence>
<keyword evidence="7" id="KW-0067">ATP-binding</keyword>
<dbReference type="EC" id="6.1.1.17" evidence="3"/>
<dbReference type="InterPro" id="IPR001412">
    <property type="entry name" value="aa-tRNA-synth_I_CS"/>
</dbReference>
<comment type="subcellular location">
    <subcellularLocation>
        <location evidence="1">Cytoplasm</location>
    </subcellularLocation>
</comment>
<dbReference type="GO" id="GO:0006424">
    <property type="term" value="P:glutamyl-tRNA aminoacylation"/>
    <property type="evidence" value="ECO:0007669"/>
    <property type="project" value="InterPro"/>
</dbReference>
<feature type="domain" description="Glutamyl/glutaminyl-tRNA synthetase class Ib catalytic" evidence="12">
    <location>
        <begin position="11"/>
        <end position="300"/>
    </location>
</feature>
<evidence type="ECO:0000256" key="8">
    <source>
        <dbReference type="ARBA" id="ARBA00022917"/>
    </source>
</evidence>
<dbReference type="InterPro" id="IPR011035">
    <property type="entry name" value="Ribosomal_bL25/Gln-tRNA_synth"/>
</dbReference>
<protein>
    <recommendedName>
        <fullName evidence="3">glutamate--tRNA ligase</fullName>
        <ecNumber evidence="3">6.1.1.17</ecNumber>
    </recommendedName>
    <alternativeName>
        <fullName evidence="10">Glutamyl-tRNA synthetase</fullName>
    </alternativeName>
</protein>
<dbReference type="SUPFAM" id="SSF50715">
    <property type="entry name" value="Ribosomal protein L25-like"/>
    <property type="match status" value="1"/>
</dbReference>
<dbReference type="GO" id="GO:0005524">
    <property type="term" value="F:ATP binding"/>
    <property type="evidence" value="ECO:0007669"/>
    <property type="project" value="UniProtKB-KW"/>
</dbReference>
<dbReference type="Gene3D" id="2.40.240.10">
    <property type="entry name" value="Ribosomal Protein L25, Chain P"/>
    <property type="match status" value="1"/>
</dbReference>
<dbReference type="InterPro" id="IPR020059">
    <property type="entry name" value="Glu/Gln-tRNA-synth_Ib_codon-bd"/>
</dbReference>
<dbReference type="Gene3D" id="3.40.50.620">
    <property type="entry name" value="HUPs"/>
    <property type="match status" value="1"/>
</dbReference>
<evidence type="ECO:0000256" key="6">
    <source>
        <dbReference type="ARBA" id="ARBA00022741"/>
    </source>
</evidence>
<dbReference type="PANTHER" id="PTHR43097:SF5">
    <property type="entry name" value="GLUTAMATE--TRNA LIGASE"/>
    <property type="match status" value="1"/>
</dbReference>
<evidence type="ECO:0000256" key="4">
    <source>
        <dbReference type="ARBA" id="ARBA00022490"/>
    </source>
</evidence>
<organism evidence="14">
    <name type="scientific">groundwater metagenome</name>
    <dbReference type="NCBI Taxonomy" id="717931"/>
    <lineage>
        <taxon>unclassified sequences</taxon>
        <taxon>metagenomes</taxon>
        <taxon>ecological metagenomes</taxon>
    </lineage>
</organism>
<keyword evidence="9" id="KW-0030">Aminoacyl-tRNA synthetase</keyword>
<keyword evidence="4" id="KW-0963">Cytoplasm</keyword>
<dbReference type="InterPro" id="IPR004526">
    <property type="entry name" value="Glu-tRNA-synth_arc/euk"/>
</dbReference>
<dbReference type="PRINTS" id="PR00987">
    <property type="entry name" value="TRNASYNTHGLU"/>
</dbReference>
<keyword evidence="5 14" id="KW-0436">Ligase</keyword>
<dbReference type="SUPFAM" id="SSF52374">
    <property type="entry name" value="Nucleotidylyl transferase"/>
    <property type="match status" value="1"/>
</dbReference>
<sequence>MIEISNAEKGKVVVRFAPNPSGYLHIGHARAAILNDEIAKQYNGKLILRIEDTDPGRVDEEAYSAIEDDLKWLGVDWDIKIIQSDRLMTYENFAEQLIEQGNAYVCNCEQEKFKALKSGKMSCPHRNLSIEENLKNFERMHTEDGWTVRMKTNLNEQNPSLVDFPLLRASKEIHPRLKNKNLTLYPLMNLSVAVDDHLLGITHVLRGKDHLTNTEKQKFIYKCFGWNEPNFIHYGIMSIGSEGKISKSEIKKGIDEGKFIGWDDVNLLTLRALKKRGINPQAIRNYMLNLGIKDVDIEFSEEAMYFENKKFIESSFRYFFIEDPVGLTIENFPNMLVKFPLHKEHTYGFRTFNLVPENNKIGLLIQKSDTKKLKEDDEIRLMNACNVRITKTDVTTGNIIADYVEDSHGPMVEINGKNGEKKKFHNISKVLWLPEKENLPVKNLSSRKNCRRSLRACL</sequence>
<evidence type="ECO:0000256" key="11">
    <source>
        <dbReference type="ARBA" id="ARBA00048351"/>
    </source>
</evidence>
<name>A0A098EEE0_9ZZZZ</name>
<dbReference type="GO" id="GO:0043604">
    <property type="term" value="P:amide biosynthetic process"/>
    <property type="evidence" value="ECO:0007669"/>
    <property type="project" value="TreeGrafter"/>
</dbReference>
<dbReference type="Pfam" id="PF03950">
    <property type="entry name" value="tRNA-synt_1c_C"/>
    <property type="match status" value="1"/>
</dbReference>
<dbReference type="PROSITE" id="PS00178">
    <property type="entry name" value="AA_TRNA_LIGASE_I"/>
    <property type="match status" value="1"/>
</dbReference>
<proteinExistence type="inferred from homology"/>
<dbReference type="InterPro" id="IPR020056">
    <property type="entry name" value="Rbsml_bL25/Gln-tRNA_synth_N"/>
</dbReference>
<dbReference type="GO" id="GO:0005829">
    <property type="term" value="C:cytosol"/>
    <property type="evidence" value="ECO:0007669"/>
    <property type="project" value="TreeGrafter"/>
</dbReference>
<dbReference type="GO" id="GO:0032991">
    <property type="term" value="C:protein-containing complex"/>
    <property type="evidence" value="ECO:0007669"/>
    <property type="project" value="UniProtKB-ARBA"/>
</dbReference>
<dbReference type="GO" id="GO:0004818">
    <property type="term" value="F:glutamate-tRNA ligase activity"/>
    <property type="evidence" value="ECO:0007669"/>
    <property type="project" value="UniProtKB-EC"/>
</dbReference>
<feature type="domain" description="Glutamyl/glutaminyl-tRNA synthetase class Ib anti-codon binding" evidence="13">
    <location>
        <begin position="317"/>
        <end position="400"/>
    </location>
</feature>
<dbReference type="PANTHER" id="PTHR43097">
    <property type="entry name" value="GLUTAMINE-TRNA LIGASE"/>
    <property type="match status" value="1"/>
</dbReference>
<comment type="catalytic activity">
    <reaction evidence="11">
        <text>tRNA(Glu) + L-glutamate + ATP = L-glutamyl-tRNA(Glu) + AMP + diphosphate</text>
        <dbReference type="Rhea" id="RHEA:23540"/>
        <dbReference type="Rhea" id="RHEA-COMP:9663"/>
        <dbReference type="Rhea" id="RHEA-COMP:9680"/>
        <dbReference type="ChEBI" id="CHEBI:29985"/>
        <dbReference type="ChEBI" id="CHEBI:30616"/>
        <dbReference type="ChEBI" id="CHEBI:33019"/>
        <dbReference type="ChEBI" id="CHEBI:78442"/>
        <dbReference type="ChEBI" id="CHEBI:78520"/>
        <dbReference type="ChEBI" id="CHEBI:456215"/>
        <dbReference type="EC" id="6.1.1.17"/>
    </reaction>
</comment>
<keyword evidence="6" id="KW-0547">Nucleotide-binding</keyword>
<evidence type="ECO:0000256" key="10">
    <source>
        <dbReference type="ARBA" id="ARBA00030865"/>
    </source>
</evidence>
<dbReference type="Pfam" id="PF00749">
    <property type="entry name" value="tRNA-synt_1c"/>
    <property type="match status" value="1"/>
</dbReference>